<dbReference type="AlphaFoldDB" id="A0A1G6ZDA0"/>
<sequence>MAALGRLPAGWRALILCWAAVLLLLGSGAGVLAWLGPLPEPAPVAEAPPPAATPAIPSAAAPATAAVEPPATSEPPPAPSPAPTPATAPLPAAPEPPPLIEAASRPALAPDRAIPAADPTLLEAGPHGPIPRISPDGRSPIRVFGRPFDRQDSRPRIGLVIGGLGMNAALTEEAIRRLPGPVTLAFSPYAPQPGRLLDQARTRGMEVLLALPLEPTGYPLNNPGNRALLTTLHEAEAEDRLAWLLSRFTGYVGAIGALGPMRGERFAALPGPLGDLQARLASRGLLYIDPRPGAAGPDRAWGRGIDLVVDEPATRGEIELKLAQLVALARERGSALGYAGEASPVLIDRVAAWAGSVEAQGLALAPVTALMRRPASEPARARAH</sequence>
<dbReference type="GO" id="GO:0005975">
    <property type="term" value="P:carbohydrate metabolic process"/>
    <property type="evidence" value="ECO:0007669"/>
    <property type="project" value="InterPro"/>
</dbReference>
<accession>A0A1G6ZDA0</accession>
<feature type="region of interest" description="Disordered" evidence="1">
    <location>
        <begin position="45"/>
        <end position="101"/>
    </location>
</feature>
<evidence type="ECO:0000313" key="2">
    <source>
        <dbReference type="EMBL" id="SDE00117.1"/>
    </source>
</evidence>
<dbReference type="SUPFAM" id="SSF88713">
    <property type="entry name" value="Glycoside hydrolase/deacetylase"/>
    <property type="match status" value="1"/>
</dbReference>
<dbReference type="EMBL" id="FMZX01000016">
    <property type="protein sequence ID" value="SDE00117.1"/>
    <property type="molecule type" value="Genomic_DNA"/>
</dbReference>
<name>A0A1G6ZDA0_9PROT</name>
<dbReference type="STRING" id="938405.SAMN02927895_01255"/>
<dbReference type="CDD" id="cd10936">
    <property type="entry name" value="CE4_DAC2"/>
    <property type="match status" value="1"/>
</dbReference>
<dbReference type="PANTHER" id="PTHR30105:SF2">
    <property type="entry name" value="DIVERGENT POLYSACCHARIDE DEACETYLASE SUPERFAMILY"/>
    <property type="match status" value="1"/>
</dbReference>
<dbReference type="Proteomes" id="UP000198925">
    <property type="component" value="Unassembled WGS sequence"/>
</dbReference>
<dbReference type="Pfam" id="PF04748">
    <property type="entry name" value="Polysacc_deac_2"/>
    <property type="match status" value="1"/>
</dbReference>
<gene>
    <name evidence="2" type="ORF">SAMN04487779_101641</name>
</gene>
<proteinExistence type="predicted"/>
<dbReference type="PANTHER" id="PTHR30105">
    <property type="entry name" value="UNCHARACTERIZED YIBQ-RELATED"/>
    <property type="match status" value="1"/>
</dbReference>
<feature type="compositionally biased region" description="Low complexity" evidence="1">
    <location>
        <begin position="53"/>
        <end position="71"/>
    </location>
</feature>
<protein>
    <recommendedName>
        <fullName evidence="4">Divergent polysaccharide deacetylase</fullName>
    </recommendedName>
</protein>
<feature type="compositionally biased region" description="Pro residues" evidence="1">
    <location>
        <begin position="72"/>
        <end position="99"/>
    </location>
</feature>
<evidence type="ECO:0000256" key="1">
    <source>
        <dbReference type="SAM" id="MobiDB-lite"/>
    </source>
</evidence>
<evidence type="ECO:0000313" key="3">
    <source>
        <dbReference type="Proteomes" id="UP000198925"/>
    </source>
</evidence>
<dbReference type="Gene3D" id="3.20.20.370">
    <property type="entry name" value="Glycoside hydrolase/deacetylase"/>
    <property type="match status" value="1"/>
</dbReference>
<dbReference type="RefSeq" id="WP_090664511.1">
    <property type="nucleotide sequence ID" value="NZ_FMZX01000016.1"/>
</dbReference>
<dbReference type="InterPro" id="IPR011330">
    <property type="entry name" value="Glyco_hydro/deAcase_b/a-brl"/>
</dbReference>
<reference evidence="2 3" key="1">
    <citation type="submission" date="2016-10" db="EMBL/GenBank/DDBJ databases">
        <authorList>
            <person name="de Groot N.N."/>
        </authorList>
    </citation>
    <scope>NUCLEOTIDE SEQUENCE [LARGE SCALE GENOMIC DNA]</scope>
    <source>
        <strain evidence="2 3">CPCC 100156</strain>
    </source>
</reference>
<evidence type="ECO:0008006" key="4">
    <source>
        <dbReference type="Google" id="ProtNLM"/>
    </source>
</evidence>
<organism evidence="2 3">
    <name type="scientific">Belnapia rosea</name>
    <dbReference type="NCBI Taxonomy" id="938405"/>
    <lineage>
        <taxon>Bacteria</taxon>
        <taxon>Pseudomonadati</taxon>
        <taxon>Pseudomonadota</taxon>
        <taxon>Alphaproteobacteria</taxon>
        <taxon>Acetobacterales</taxon>
        <taxon>Roseomonadaceae</taxon>
        <taxon>Belnapia</taxon>
    </lineage>
</organism>
<dbReference type="InterPro" id="IPR006837">
    <property type="entry name" value="Divergent_DAC"/>
</dbReference>
<keyword evidence="3" id="KW-1185">Reference proteome</keyword>